<dbReference type="Gene3D" id="1.10.260.40">
    <property type="entry name" value="lambda repressor-like DNA-binding domains"/>
    <property type="match status" value="1"/>
</dbReference>
<reference evidence="2" key="1">
    <citation type="submission" date="2012-03" db="EMBL/GenBank/DDBJ databases">
        <title>Functional metagenomics reveals considerable lignocellulase gene clusters in the gut microbiome of a wood-feeding higher termite.</title>
        <authorList>
            <person name="Liu N."/>
        </authorList>
    </citation>
    <scope>NUCLEOTIDE SEQUENCE</scope>
</reference>
<keyword evidence="2" id="KW-0238">DNA-binding</keyword>
<organism evidence="2">
    <name type="scientific">uncultured bacterium contig00081</name>
    <dbReference type="NCBI Taxonomy" id="1181557"/>
    <lineage>
        <taxon>Bacteria</taxon>
        <taxon>environmental samples</taxon>
    </lineage>
</organism>
<evidence type="ECO:0000259" key="1">
    <source>
        <dbReference type="SMART" id="SM00530"/>
    </source>
</evidence>
<proteinExistence type="predicted"/>
<dbReference type="GO" id="GO:0003677">
    <property type="term" value="F:DNA binding"/>
    <property type="evidence" value="ECO:0007669"/>
    <property type="project" value="UniProtKB-KW"/>
</dbReference>
<dbReference type="AlphaFoldDB" id="A0A806KQM2"/>
<accession>A0A806KQM2</accession>
<dbReference type="CDD" id="cd00093">
    <property type="entry name" value="HTH_XRE"/>
    <property type="match status" value="1"/>
</dbReference>
<dbReference type="InterPro" id="IPR001387">
    <property type="entry name" value="Cro/C1-type_HTH"/>
</dbReference>
<protein>
    <submittedName>
        <fullName evidence="2">Putative DNA-binding protein</fullName>
    </submittedName>
</protein>
<dbReference type="SUPFAM" id="SSF47413">
    <property type="entry name" value="lambda repressor-like DNA-binding domains"/>
    <property type="match status" value="1"/>
</dbReference>
<feature type="domain" description="HTH cro/C1-type" evidence="1">
    <location>
        <begin position="33"/>
        <end position="88"/>
    </location>
</feature>
<name>A0A806KQM2_9BACT</name>
<evidence type="ECO:0000313" key="2">
    <source>
        <dbReference type="EMBL" id="AGS53179.1"/>
    </source>
</evidence>
<dbReference type="EMBL" id="JQ844224">
    <property type="protein sequence ID" value="AGS53179.1"/>
    <property type="molecule type" value="Genomic_DNA"/>
</dbReference>
<dbReference type="InterPro" id="IPR010982">
    <property type="entry name" value="Lambda_DNA-bd_dom_sf"/>
</dbReference>
<dbReference type="SMART" id="SM00530">
    <property type="entry name" value="HTH_XRE"/>
    <property type="match status" value="1"/>
</dbReference>
<dbReference type="Pfam" id="PF01381">
    <property type="entry name" value="HTH_3"/>
    <property type="match status" value="1"/>
</dbReference>
<sequence length="94" mass="10579">MSEWKEFLVEQLKDPELRAEYDALEPEFAIIQAMIDARKTSGLTQKQLSEKTGIAQGDISKIERGVANPSLKTLKTLASGMNMKLRLEFLPIVE</sequence>